<proteinExistence type="predicted"/>
<feature type="compositionally biased region" description="Basic and acidic residues" evidence="1">
    <location>
        <begin position="70"/>
        <end position="88"/>
    </location>
</feature>
<organism evidence="2 3">
    <name type="scientific">Cryphonectria parasitica (strain ATCC 38755 / EP155)</name>
    <dbReference type="NCBI Taxonomy" id="660469"/>
    <lineage>
        <taxon>Eukaryota</taxon>
        <taxon>Fungi</taxon>
        <taxon>Dikarya</taxon>
        <taxon>Ascomycota</taxon>
        <taxon>Pezizomycotina</taxon>
        <taxon>Sordariomycetes</taxon>
        <taxon>Sordariomycetidae</taxon>
        <taxon>Diaporthales</taxon>
        <taxon>Cryphonectriaceae</taxon>
        <taxon>Cryphonectria-Endothia species complex</taxon>
        <taxon>Cryphonectria</taxon>
    </lineage>
</organism>
<feature type="compositionally biased region" description="Acidic residues" evidence="1">
    <location>
        <begin position="191"/>
        <end position="200"/>
    </location>
</feature>
<evidence type="ECO:0000256" key="1">
    <source>
        <dbReference type="SAM" id="MobiDB-lite"/>
    </source>
</evidence>
<feature type="non-terminal residue" evidence="2">
    <location>
        <position position="402"/>
    </location>
</feature>
<accession>A0A9P4Y5B3</accession>
<reference evidence="2" key="1">
    <citation type="journal article" date="2020" name="Phytopathology">
        <title>Genome sequence of the chestnut blight fungus Cryphonectria parasitica EP155: A fundamental resource for an archetypical invasive plant pathogen.</title>
        <authorList>
            <person name="Crouch J.A."/>
            <person name="Dawe A."/>
            <person name="Aerts A."/>
            <person name="Barry K."/>
            <person name="Churchill A.C.L."/>
            <person name="Grimwood J."/>
            <person name="Hillman B."/>
            <person name="Milgroom M.G."/>
            <person name="Pangilinan J."/>
            <person name="Smith M."/>
            <person name="Salamov A."/>
            <person name="Schmutz J."/>
            <person name="Yadav J."/>
            <person name="Grigoriev I.V."/>
            <person name="Nuss D."/>
        </authorList>
    </citation>
    <scope>NUCLEOTIDE SEQUENCE</scope>
    <source>
        <strain evidence="2">EP155</strain>
    </source>
</reference>
<keyword evidence="3" id="KW-1185">Reference proteome</keyword>
<feature type="compositionally biased region" description="Acidic residues" evidence="1">
    <location>
        <begin position="319"/>
        <end position="340"/>
    </location>
</feature>
<feature type="compositionally biased region" description="Basic and acidic residues" evidence="1">
    <location>
        <begin position="280"/>
        <end position="294"/>
    </location>
</feature>
<gene>
    <name evidence="2" type="ORF">M406DRAFT_355351</name>
</gene>
<feature type="region of interest" description="Disordered" evidence="1">
    <location>
        <begin position="215"/>
        <end position="402"/>
    </location>
</feature>
<dbReference type="GeneID" id="63840275"/>
<feature type="compositionally biased region" description="Acidic residues" evidence="1">
    <location>
        <begin position="105"/>
        <end position="123"/>
    </location>
</feature>
<evidence type="ECO:0000313" key="2">
    <source>
        <dbReference type="EMBL" id="KAF3766765.1"/>
    </source>
</evidence>
<dbReference type="OrthoDB" id="5399183at2759"/>
<dbReference type="Proteomes" id="UP000803844">
    <property type="component" value="Unassembled WGS sequence"/>
</dbReference>
<dbReference type="AlphaFoldDB" id="A0A9P4Y5B3"/>
<feature type="region of interest" description="Disordered" evidence="1">
    <location>
        <begin position="1"/>
        <end position="203"/>
    </location>
</feature>
<feature type="compositionally biased region" description="Polar residues" evidence="1">
    <location>
        <begin position="348"/>
        <end position="360"/>
    </location>
</feature>
<evidence type="ECO:0000313" key="3">
    <source>
        <dbReference type="Proteomes" id="UP000803844"/>
    </source>
</evidence>
<feature type="compositionally biased region" description="Polar residues" evidence="1">
    <location>
        <begin position="124"/>
        <end position="137"/>
    </location>
</feature>
<feature type="compositionally biased region" description="Basic residues" evidence="1">
    <location>
        <begin position="1"/>
        <end position="11"/>
    </location>
</feature>
<dbReference type="RefSeq" id="XP_040777726.1">
    <property type="nucleotide sequence ID" value="XM_040923146.1"/>
</dbReference>
<feature type="compositionally biased region" description="Basic and acidic residues" evidence="1">
    <location>
        <begin position="240"/>
        <end position="258"/>
    </location>
</feature>
<dbReference type="EMBL" id="MU032346">
    <property type="protein sequence ID" value="KAF3766765.1"/>
    <property type="molecule type" value="Genomic_DNA"/>
</dbReference>
<feature type="compositionally biased region" description="Acidic residues" evidence="1">
    <location>
        <begin position="48"/>
        <end position="69"/>
    </location>
</feature>
<feature type="compositionally biased region" description="Acidic residues" evidence="1">
    <location>
        <begin position="138"/>
        <end position="148"/>
    </location>
</feature>
<comment type="caution">
    <text evidence="2">The sequence shown here is derived from an EMBL/GenBank/DDBJ whole genome shotgun (WGS) entry which is preliminary data.</text>
</comment>
<name>A0A9P4Y5B3_CRYP1</name>
<protein>
    <submittedName>
        <fullName evidence="2">Uncharacterized protein</fullName>
    </submittedName>
</protein>
<sequence>MPKIKIKRAAKGGKSVKGVNKRPLKGPKNPVPQARRDSSSSLSSPADLSDEDGYSAVDDVSDSDDDDEEHVFAAEEEHIISNEWHQGRDAFASSPRPGFMGIFEYQDDAAADADNDQSDDDETSASQQGMQSFSSDIDFNDAAEESSNDSESWNGFPMEDEPAAAPMDTSLAADLESPVQRHVRFTGVPESESESDETDHDDFFPDIFVSQQSLDPCFRREIEQDDDDDDNSSVSLSFWDHTEAAEAEELSDRERDLSEVPDFPLDNREFGGGELIGFRDSQEPRTPVPERDETWGQNRGYGGQPDAADSDAVEPIAVDLEDEEDEEESEGYDSDGDTTDDDKPTLISRRNVTPVKQQGASPGAGSDTEAGEGNKAGEAMSHTGRLPVRPTKKPICVLNPHT</sequence>